<name>A0A1R2CSQ5_9CILI</name>
<evidence type="ECO:0000313" key="2">
    <source>
        <dbReference type="EMBL" id="OMJ92031.1"/>
    </source>
</evidence>
<keyword evidence="1" id="KW-0812">Transmembrane</keyword>
<comment type="caution">
    <text evidence="2">The sequence shown here is derived from an EMBL/GenBank/DDBJ whole genome shotgun (WGS) entry which is preliminary data.</text>
</comment>
<feature type="transmembrane region" description="Helical" evidence="1">
    <location>
        <begin position="60"/>
        <end position="79"/>
    </location>
</feature>
<proteinExistence type="predicted"/>
<accession>A0A1R2CSQ5</accession>
<organism evidence="2 3">
    <name type="scientific">Stentor coeruleus</name>
    <dbReference type="NCBI Taxonomy" id="5963"/>
    <lineage>
        <taxon>Eukaryota</taxon>
        <taxon>Sar</taxon>
        <taxon>Alveolata</taxon>
        <taxon>Ciliophora</taxon>
        <taxon>Postciliodesmatophora</taxon>
        <taxon>Heterotrichea</taxon>
        <taxon>Heterotrichida</taxon>
        <taxon>Stentoridae</taxon>
        <taxon>Stentor</taxon>
    </lineage>
</organism>
<gene>
    <name evidence="2" type="ORF">SteCoe_5352</name>
</gene>
<keyword evidence="1" id="KW-0472">Membrane</keyword>
<keyword evidence="1" id="KW-1133">Transmembrane helix</keyword>
<evidence type="ECO:0000313" key="3">
    <source>
        <dbReference type="Proteomes" id="UP000187209"/>
    </source>
</evidence>
<dbReference type="AlphaFoldDB" id="A0A1R2CSQ5"/>
<evidence type="ECO:0000256" key="1">
    <source>
        <dbReference type="SAM" id="Phobius"/>
    </source>
</evidence>
<dbReference type="Proteomes" id="UP000187209">
    <property type="component" value="Unassembled WGS sequence"/>
</dbReference>
<sequence>MKTLNEDYAKVFKQFHIEENQFKTLVNELSYKNHYIKHLTKVIQEGYSSAYNGTLSFTSLFLPSFITPSLLISLLSNIYDNSIRILFTKLQPYIEKNTKIDLESPEIINLLEECENESFKSKLLVYFKYSLVYLNEPSSEIVARAIEIFIEKYEGFGEVIEEIEADYKGRVQLGLDLVRL</sequence>
<keyword evidence="3" id="KW-1185">Reference proteome</keyword>
<protein>
    <submittedName>
        <fullName evidence="2">Uncharacterized protein</fullName>
    </submittedName>
</protein>
<dbReference type="EMBL" id="MPUH01000070">
    <property type="protein sequence ID" value="OMJ92031.1"/>
    <property type="molecule type" value="Genomic_DNA"/>
</dbReference>
<reference evidence="2 3" key="1">
    <citation type="submission" date="2016-11" db="EMBL/GenBank/DDBJ databases">
        <title>The macronuclear genome of Stentor coeruleus: a giant cell with tiny introns.</title>
        <authorList>
            <person name="Slabodnick M."/>
            <person name="Ruby J.G."/>
            <person name="Reiff S.B."/>
            <person name="Swart E.C."/>
            <person name="Gosai S."/>
            <person name="Prabakaran S."/>
            <person name="Witkowska E."/>
            <person name="Larue G.E."/>
            <person name="Fisher S."/>
            <person name="Freeman R.M."/>
            <person name="Gunawardena J."/>
            <person name="Chu W."/>
            <person name="Stover N.A."/>
            <person name="Gregory B.D."/>
            <person name="Nowacki M."/>
            <person name="Derisi J."/>
            <person name="Roy S.W."/>
            <person name="Marshall W.F."/>
            <person name="Sood P."/>
        </authorList>
    </citation>
    <scope>NUCLEOTIDE SEQUENCE [LARGE SCALE GENOMIC DNA]</scope>
    <source>
        <strain evidence="2">WM001</strain>
    </source>
</reference>